<dbReference type="GeneID" id="66100241"/>
<dbReference type="EMBL" id="MU250571">
    <property type="protein sequence ID" value="KAG7440420.1"/>
    <property type="molecule type" value="Genomic_DNA"/>
</dbReference>
<proteinExistence type="predicted"/>
<evidence type="ECO:0000313" key="3">
    <source>
        <dbReference type="Proteomes" id="UP000812287"/>
    </source>
</evidence>
<evidence type="ECO:0000313" key="2">
    <source>
        <dbReference type="EMBL" id="KAG7440420.1"/>
    </source>
</evidence>
<dbReference type="AlphaFoldDB" id="A0A9P8AM22"/>
<dbReference type="Proteomes" id="UP000812287">
    <property type="component" value="Unassembled WGS sequence"/>
</dbReference>
<accession>A0A9P8AM22</accession>
<evidence type="ECO:0000256" key="1">
    <source>
        <dbReference type="SAM" id="MobiDB-lite"/>
    </source>
</evidence>
<feature type="compositionally biased region" description="Basic and acidic residues" evidence="1">
    <location>
        <begin position="140"/>
        <end position="153"/>
    </location>
</feature>
<gene>
    <name evidence="2" type="ORF">BT62DRAFT_1012643</name>
</gene>
<sequence length="168" mass="18612">MAEAKKGMVHSSITMYDPAKPIVWLLAATMSSEDEQRGETRQIESDRKCQLTASWEGRPRPQVPGRMQGNIEWRMRGLDSRGAEAMTTARRFIVNVAVFSKAKGGNSKVVNDIRGDVGGSCRPLIRNSQSSRGERKKKGKTSEQQEPRPREAGVSRNKGLDLSGPRCI</sequence>
<organism evidence="2 3">
    <name type="scientific">Guyanagaster necrorhizus</name>
    <dbReference type="NCBI Taxonomy" id="856835"/>
    <lineage>
        <taxon>Eukaryota</taxon>
        <taxon>Fungi</taxon>
        <taxon>Dikarya</taxon>
        <taxon>Basidiomycota</taxon>
        <taxon>Agaricomycotina</taxon>
        <taxon>Agaricomycetes</taxon>
        <taxon>Agaricomycetidae</taxon>
        <taxon>Agaricales</taxon>
        <taxon>Marasmiineae</taxon>
        <taxon>Physalacriaceae</taxon>
        <taxon>Guyanagaster</taxon>
    </lineage>
</organism>
<reference evidence="2" key="1">
    <citation type="submission" date="2020-11" db="EMBL/GenBank/DDBJ databases">
        <title>Adaptations for nitrogen fixation in a non-lichenized fungal sporocarp promotes dispersal by wood-feeding termites.</title>
        <authorList>
            <consortium name="DOE Joint Genome Institute"/>
            <person name="Koch R.A."/>
            <person name="Yoon G."/>
            <person name="Arayal U."/>
            <person name="Lail K."/>
            <person name="Amirebrahimi M."/>
            <person name="Labutti K."/>
            <person name="Lipzen A."/>
            <person name="Riley R."/>
            <person name="Barry K."/>
            <person name="Henrissat B."/>
            <person name="Grigoriev I.V."/>
            <person name="Herr J.R."/>
            <person name="Aime M.C."/>
        </authorList>
    </citation>
    <scope>NUCLEOTIDE SEQUENCE</scope>
    <source>
        <strain evidence="2">MCA 3950</strain>
    </source>
</reference>
<protein>
    <submittedName>
        <fullName evidence="2">Uncharacterized protein</fullName>
    </submittedName>
</protein>
<dbReference type="RefSeq" id="XP_043033920.1">
    <property type="nucleotide sequence ID" value="XM_043177954.1"/>
</dbReference>
<feature type="region of interest" description="Disordered" evidence="1">
    <location>
        <begin position="115"/>
        <end position="168"/>
    </location>
</feature>
<name>A0A9P8AM22_9AGAR</name>
<keyword evidence="3" id="KW-1185">Reference proteome</keyword>
<comment type="caution">
    <text evidence="2">The sequence shown here is derived from an EMBL/GenBank/DDBJ whole genome shotgun (WGS) entry which is preliminary data.</text>
</comment>